<gene>
    <name evidence="1" type="ORF">VFH_I094320</name>
</gene>
<accession>A0AAV0Z4Q4</accession>
<organism evidence="1 2">
    <name type="scientific">Vicia faba</name>
    <name type="common">Broad bean</name>
    <name type="synonym">Faba vulgaris</name>
    <dbReference type="NCBI Taxonomy" id="3906"/>
    <lineage>
        <taxon>Eukaryota</taxon>
        <taxon>Viridiplantae</taxon>
        <taxon>Streptophyta</taxon>
        <taxon>Embryophyta</taxon>
        <taxon>Tracheophyta</taxon>
        <taxon>Spermatophyta</taxon>
        <taxon>Magnoliopsida</taxon>
        <taxon>eudicotyledons</taxon>
        <taxon>Gunneridae</taxon>
        <taxon>Pentapetalae</taxon>
        <taxon>rosids</taxon>
        <taxon>fabids</taxon>
        <taxon>Fabales</taxon>
        <taxon>Fabaceae</taxon>
        <taxon>Papilionoideae</taxon>
        <taxon>50 kb inversion clade</taxon>
        <taxon>NPAAA clade</taxon>
        <taxon>Hologalegina</taxon>
        <taxon>IRL clade</taxon>
        <taxon>Fabeae</taxon>
        <taxon>Vicia</taxon>
    </lineage>
</organism>
<dbReference type="AlphaFoldDB" id="A0AAV0Z4Q4"/>
<evidence type="ECO:0000313" key="1">
    <source>
        <dbReference type="EMBL" id="CAI8593495.1"/>
    </source>
</evidence>
<proteinExistence type="predicted"/>
<sequence>RSKLEYNYIKSTSFTKYSTRHSSATFIQFYMFPYKAYKENFNVSKFVYKILFNTIKFKIKSRLPLKNQVITTIQDFHKSKYFQDSFFFESSSSPYPFPRLHLQIIFSPFFKLSSLLFQAHPSSSFVEIILQFLEESQKKKLHKILSASASASMPDSPSLSENLHKISSSSLSLCKTLQISSSFNLHL</sequence>
<dbReference type="EMBL" id="OX451735">
    <property type="protein sequence ID" value="CAI8593495.1"/>
    <property type="molecule type" value="Genomic_DNA"/>
</dbReference>
<protein>
    <submittedName>
        <fullName evidence="1">Uncharacterized protein</fullName>
    </submittedName>
</protein>
<dbReference type="Proteomes" id="UP001157006">
    <property type="component" value="Chromosome 1S"/>
</dbReference>
<reference evidence="1 2" key="1">
    <citation type="submission" date="2023-01" db="EMBL/GenBank/DDBJ databases">
        <authorList>
            <person name="Kreplak J."/>
        </authorList>
    </citation>
    <scope>NUCLEOTIDE SEQUENCE [LARGE SCALE GENOMIC DNA]</scope>
</reference>
<name>A0AAV0Z4Q4_VICFA</name>
<evidence type="ECO:0000313" key="2">
    <source>
        <dbReference type="Proteomes" id="UP001157006"/>
    </source>
</evidence>
<keyword evidence="2" id="KW-1185">Reference proteome</keyword>
<feature type="non-terminal residue" evidence="1">
    <location>
        <position position="1"/>
    </location>
</feature>